<keyword evidence="9" id="KW-0406">Ion transport</keyword>
<dbReference type="InterPro" id="IPR049712">
    <property type="entry name" value="Poly_export"/>
</dbReference>
<sequence length="468" mass="50183">MRNPRPLRMIPDRVFGQAFGRAMAVMLSGLALTLAGCGSAYQSTSIREGIVDGTKVRVIALTPETTLAANRQPYDPRALPEAFRATAGTHGSMARGLPAPAHLPEQRQGLPATRLPPAIQPGPYQIGVGDVVLLATKAPANSVAELSGLLAAQNNRQGYTVQDDGAIAIPDVGRVRIAGLTLEEAEAAVFQRLVERQMDPSFSLEVAEFNARKVPIGGAVANPGVAPVTLTPLTLDTALAAVGGIAAPDRDTAVIRIYRGGELYEIPVTAFLRTQSYQKLRLVDGDTVFVDSDYDLSRAEAYFSEQLALQGARGAAIASLGQEIDIRRAELEEQRQNFNARLELGAEKRDYVYLSGEVGKQGRWPLPFDQSATLADALFDQGGIAAKTGNPKQVYVLRGSPDPREFGALTAWHLDAGAAAGLMLATRFELRPNDVIFIAQQPVTKWDRVISQLTPSLITIPLDNLTSN</sequence>
<dbReference type="Proteomes" id="UP000277498">
    <property type="component" value="Unassembled WGS sequence"/>
</dbReference>
<dbReference type="GO" id="GO:0015159">
    <property type="term" value="F:polysaccharide transmembrane transporter activity"/>
    <property type="evidence" value="ECO:0007669"/>
    <property type="project" value="InterPro"/>
</dbReference>
<keyword evidence="11" id="KW-0472">Membrane</keyword>
<protein>
    <submittedName>
        <fullName evidence="18">Polysaccharide biosynthesis/export protein</fullName>
    </submittedName>
</protein>
<dbReference type="InterPro" id="IPR054765">
    <property type="entry name" value="SLBB_dom"/>
</dbReference>
<evidence type="ECO:0000256" key="12">
    <source>
        <dbReference type="ARBA" id="ARBA00023139"/>
    </source>
</evidence>
<keyword evidence="10" id="KW-0626">Porin</keyword>
<comment type="similarity">
    <text evidence="2">Belongs to the BexD/CtrA/VexA family.</text>
</comment>
<keyword evidence="3" id="KW-0813">Transport</keyword>
<dbReference type="Gene3D" id="3.10.560.10">
    <property type="entry name" value="Outer membrane lipoprotein wza domain like"/>
    <property type="match status" value="2"/>
</dbReference>
<evidence type="ECO:0000256" key="10">
    <source>
        <dbReference type="ARBA" id="ARBA00023114"/>
    </source>
</evidence>
<keyword evidence="7" id="KW-0732">Signal</keyword>
<evidence type="ECO:0000313" key="18">
    <source>
        <dbReference type="EMBL" id="VDC33977.1"/>
    </source>
</evidence>
<keyword evidence="5" id="KW-0762">Sugar transport</keyword>
<evidence type="ECO:0000256" key="1">
    <source>
        <dbReference type="ARBA" id="ARBA00004571"/>
    </source>
</evidence>
<evidence type="ECO:0000259" key="17">
    <source>
        <dbReference type="Pfam" id="PF22461"/>
    </source>
</evidence>
<evidence type="ECO:0000256" key="6">
    <source>
        <dbReference type="ARBA" id="ARBA00022692"/>
    </source>
</evidence>
<gene>
    <name evidence="18" type="ORF">XINFAN_04178</name>
</gene>
<dbReference type="AlphaFoldDB" id="A0A3P5XXQ2"/>
<dbReference type="GO" id="GO:0015288">
    <property type="term" value="F:porin activity"/>
    <property type="evidence" value="ECO:0007669"/>
    <property type="project" value="UniProtKB-KW"/>
</dbReference>
<evidence type="ECO:0000256" key="8">
    <source>
        <dbReference type="ARBA" id="ARBA00023047"/>
    </source>
</evidence>
<evidence type="ECO:0000256" key="5">
    <source>
        <dbReference type="ARBA" id="ARBA00022597"/>
    </source>
</evidence>
<dbReference type="EMBL" id="UXAW01000138">
    <property type="protein sequence ID" value="VDC33977.1"/>
    <property type="molecule type" value="Genomic_DNA"/>
</dbReference>
<evidence type="ECO:0000256" key="7">
    <source>
        <dbReference type="ARBA" id="ARBA00022729"/>
    </source>
</evidence>
<keyword evidence="12" id="KW-0564">Palmitate</keyword>
<evidence type="ECO:0000256" key="4">
    <source>
        <dbReference type="ARBA" id="ARBA00022452"/>
    </source>
</evidence>
<feature type="domain" description="SLBB" evidence="17">
    <location>
        <begin position="213"/>
        <end position="290"/>
    </location>
</feature>
<dbReference type="PANTHER" id="PTHR33619:SF3">
    <property type="entry name" value="POLYSACCHARIDE EXPORT PROTEIN GFCE-RELATED"/>
    <property type="match status" value="1"/>
</dbReference>
<name>A0A3P5XXQ2_9RHOB</name>
<keyword evidence="14" id="KW-0449">Lipoprotein</keyword>
<keyword evidence="15" id="KW-0175">Coiled coil</keyword>
<evidence type="ECO:0000259" key="16">
    <source>
        <dbReference type="Pfam" id="PF02563"/>
    </source>
</evidence>
<evidence type="ECO:0000256" key="15">
    <source>
        <dbReference type="SAM" id="Coils"/>
    </source>
</evidence>
<keyword evidence="13" id="KW-0998">Cell outer membrane</keyword>
<evidence type="ECO:0000256" key="3">
    <source>
        <dbReference type="ARBA" id="ARBA00022448"/>
    </source>
</evidence>
<feature type="domain" description="Polysaccharide export protein N-terminal" evidence="16">
    <location>
        <begin position="121"/>
        <end position="206"/>
    </location>
</feature>
<reference evidence="18 19" key="1">
    <citation type="submission" date="2018-11" db="EMBL/GenBank/DDBJ databases">
        <authorList>
            <person name="Criscuolo A."/>
        </authorList>
    </citation>
    <scope>NUCLEOTIDE SEQUENCE [LARGE SCALE GENOMIC DNA]</scope>
    <source>
        <strain evidence="18">ACIP111625</strain>
    </source>
</reference>
<dbReference type="GO" id="GO:0046930">
    <property type="term" value="C:pore complex"/>
    <property type="evidence" value="ECO:0007669"/>
    <property type="project" value="UniProtKB-KW"/>
</dbReference>
<dbReference type="GO" id="GO:0006811">
    <property type="term" value="P:monoatomic ion transport"/>
    <property type="evidence" value="ECO:0007669"/>
    <property type="project" value="UniProtKB-KW"/>
</dbReference>
<evidence type="ECO:0000256" key="14">
    <source>
        <dbReference type="ARBA" id="ARBA00023288"/>
    </source>
</evidence>
<evidence type="ECO:0000313" key="19">
    <source>
        <dbReference type="Proteomes" id="UP000277498"/>
    </source>
</evidence>
<evidence type="ECO:0000256" key="2">
    <source>
        <dbReference type="ARBA" id="ARBA00009450"/>
    </source>
</evidence>
<feature type="coiled-coil region" evidence="15">
    <location>
        <begin position="317"/>
        <end position="348"/>
    </location>
</feature>
<proteinExistence type="inferred from homology"/>
<dbReference type="GO" id="GO:0009279">
    <property type="term" value="C:cell outer membrane"/>
    <property type="evidence" value="ECO:0007669"/>
    <property type="project" value="UniProtKB-SubCell"/>
</dbReference>
<comment type="subcellular location">
    <subcellularLocation>
        <location evidence="1">Cell outer membrane</location>
        <topology evidence="1">Multi-pass membrane protein</topology>
    </subcellularLocation>
</comment>
<keyword evidence="4" id="KW-1134">Transmembrane beta strand</keyword>
<evidence type="ECO:0000256" key="9">
    <source>
        <dbReference type="ARBA" id="ARBA00023065"/>
    </source>
</evidence>
<dbReference type="Pfam" id="PF22461">
    <property type="entry name" value="SLBB_2"/>
    <property type="match status" value="2"/>
</dbReference>
<keyword evidence="8" id="KW-0625">Polysaccharide transport</keyword>
<dbReference type="Gene3D" id="3.30.1950.10">
    <property type="entry name" value="wza like domain"/>
    <property type="match status" value="1"/>
</dbReference>
<dbReference type="InterPro" id="IPR003715">
    <property type="entry name" value="Poly_export_N"/>
</dbReference>
<keyword evidence="19" id="KW-1185">Reference proteome</keyword>
<keyword evidence="6" id="KW-0812">Transmembrane</keyword>
<accession>A0A3P5XXQ2</accession>
<evidence type="ECO:0000256" key="13">
    <source>
        <dbReference type="ARBA" id="ARBA00023237"/>
    </source>
</evidence>
<dbReference type="Pfam" id="PF02563">
    <property type="entry name" value="Poly_export"/>
    <property type="match status" value="1"/>
</dbReference>
<evidence type="ECO:0000256" key="11">
    <source>
        <dbReference type="ARBA" id="ARBA00023136"/>
    </source>
</evidence>
<organism evidence="18 19">
    <name type="scientific">Pseudogemmobacter humi</name>
    <dbReference type="NCBI Taxonomy" id="2483812"/>
    <lineage>
        <taxon>Bacteria</taxon>
        <taxon>Pseudomonadati</taxon>
        <taxon>Pseudomonadota</taxon>
        <taxon>Alphaproteobacteria</taxon>
        <taxon>Rhodobacterales</taxon>
        <taxon>Paracoccaceae</taxon>
        <taxon>Pseudogemmobacter</taxon>
    </lineage>
</organism>
<feature type="domain" description="SLBB" evidence="17">
    <location>
        <begin position="352"/>
        <end position="438"/>
    </location>
</feature>
<dbReference type="PANTHER" id="PTHR33619">
    <property type="entry name" value="POLYSACCHARIDE EXPORT PROTEIN GFCE-RELATED"/>
    <property type="match status" value="1"/>
</dbReference>